<comment type="catalytic activity">
    <reaction evidence="1">
        <text>uridine(55) in tRNA = pseudouridine(55) in tRNA</text>
        <dbReference type="Rhea" id="RHEA:42532"/>
        <dbReference type="Rhea" id="RHEA-COMP:10101"/>
        <dbReference type="Rhea" id="RHEA-COMP:10102"/>
        <dbReference type="ChEBI" id="CHEBI:65314"/>
        <dbReference type="ChEBI" id="CHEBI:65315"/>
        <dbReference type="EC" id="5.4.99.25"/>
    </reaction>
</comment>
<comment type="similarity">
    <text evidence="2">Belongs to the pseudouridine synthase TruB family. Type 1 subfamily.</text>
</comment>
<accession>B0VFC4</accession>
<keyword evidence="4" id="KW-0819">tRNA processing</keyword>
<dbReference type="Proteomes" id="UP000002019">
    <property type="component" value="Chromosome"/>
</dbReference>
<dbReference type="EC" id="5.4.99.25" evidence="3"/>
<reference evidence="7 8" key="1">
    <citation type="journal article" date="2008" name="J. Bacteriol.">
        <title>'Candidatus Cloacamonas acidaminovorans': genome sequence reconstruction provides a first glimpse of a new bacterial division.</title>
        <authorList>
            <person name="Pelletier E."/>
            <person name="Kreimeyer A."/>
            <person name="Bocs S."/>
            <person name="Rouy Z."/>
            <person name="Gyapay G."/>
            <person name="Chouari R."/>
            <person name="Riviere D."/>
            <person name="Ganesan A."/>
            <person name="Daegelen P."/>
            <person name="Sghir A."/>
            <person name="Cohen G.N."/>
            <person name="Medigue C."/>
            <person name="Weissenbach J."/>
            <person name="Le Paslier D."/>
        </authorList>
    </citation>
    <scope>NUCLEOTIDE SEQUENCE [LARGE SCALE GENOMIC DNA]</scope>
    <source>
        <strain evidence="8">Evry</strain>
    </source>
</reference>
<sequence>MRKITGSKKIGHTGTLDPFATGLLICCLGSYTRLAGLLEEKDKTYLARMILGIKTATGDPEGDIMQTAPIPEFVSKLDVLAKKARQLTELPVPAYSAVKVNGKRAYELARKGEKFNLPKRPVQIKEVEFLPWEPNKSDELSYRCKVGKGTYIRALSEWLAEQLNTIAYTTFLRRESIGNITLQDAVSLDDLTKDNWFRYQLSYKKVFPDYTCLKLNADDFAKVMNGMDIAHSNENNEKYILLKEENICAIGQRMNNYIHPLMVLK</sequence>
<keyword evidence="8" id="KW-1185">Reference proteome</keyword>
<dbReference type="AlphaFoldDB" id="B0VFC4"/>
<gene>
    <name evidence="7" type="primary">truB</name>
    <name evidence="7" type="ordered locus">CLOAM0269</name>
</gene>
<dbReference type="eggNOG" id="COG0130">
    <property type="taxonomic scope" value="Bacteria"/>
</dbReference>
<dbReference type="GO" id="GO:1990481">
    <property type="term" value="P:mRNA pseudouridine synthesis"/>
    <property type="evidence" value="ECO:0007669"/>
    <property type="project" value="TreeGrafter"/>
</dbReference>
<evidence type="ECO:0000313" key="8">
    <source>
        <dbReference type="Proteomes" id="UP000002019"/>
    </source>
</evidence>
<organism evidence="7 8">
    <name type="scientific">Cloacimonas acidaminovorans (strain Evry)</name>
    <dbReference type="NCBI Taxonomy" id="459349"/>
    <lineage>
        <taxon>Bacteria</taxon>
        <taxon>Pseudomonadati</taxon>
        <taxon>Candidatus Cloacimonadota</taxon>
        <taxon>Candidatus Cloacimonadia</taxon>
        <taxon>Candidatus Cloacimonadales</taxon>
        <taxon>Candidatus Cloacimonadaceae</taxon>
        <taxon>Candidatus Cloacimonas</taxon>
    </lineage>
</organism>
<dbReference type="SUPFAM" id="SSF55120">
    <property type="entry name" value="Pseudouridine synthase"/>
    <property type="match status" value="1"/>
</dbReference>
<evidence type="ECO:0000259" key="6">
    <source>
        <dbReference type="Pfam" id="PF01509"/>
    </source>
</evidence>
<dbReference type="EMBL" id="CU466930">
    <property type="protein sequence ID" value="CAO80176.1"/>
    <property type="molecule type" value="Genomic_DNA"/>
</dbReference>
<dbReference type="InterPro" id="IPR020103">
    <property type="entry name" value="PsdUridine_synth_cat_dom_sf"/>
</dbReference>
<dbReference type="GO" id="GO:0006400">
    <property type="term" value="P:tRNA modification"/>
    <property type="evidence" value="ECO:0007669"/>
    <property type="project" value="TreeGrafter"/>
</dbReference>
<keyword evidence="5" id="KW-0413">Isomerase</keyword>
<dbReference type="Gene3D" id="3.30.2350.10">
    <property type="entry name" value="Pseudouridine synthase"/>
    <property type="match status" value="1"/>
</dbReference>
<dbReference type="InterPro" id="IPR014780">
    <property type="entry name" value="tRNA_psdUridine_synth_TruB"/>
</dbReference>
<name>B0VFC4_CLOAI</name>
<dbReference type="GO" id="GO:0160148">
    <property type="term" value="F:tRNA pseudouridine(55) synthase activity"/>
    <property type="evidence" value="ECO:0007669"/>
    <property type="project" value="UniProtKB-EC"/>
</dbReference>
<evidence type="ECO:0000256" key="4">
    <source>
        <dbReference type="ARBA" id="ARBA00022694"/>
    </source>
</evidence>
<dbReference type="PANTHER" id="PTHR13767:SF2">
    <property type="entry name" value="PSEUDOURIDYLATE SYNTHASE TRUB1"/>
    <property type="match status" value="1"/>
</dbReference>
<dbReference type="InterPro" id="IPR002501">
    <property type="entry name" value="PsdUridine_synth_N"/>
</dbReference>
<evidence type="ECO:0000256" key="1">
    <source>
        <dbReference type="ARBA" id="ARBA00000385"/>
    </source>
</evidence>
<dbReference type="GO" id="GO:0003723">
    <property type="term" value="F:RNA binding"/>
    <property type="evidence" value="ECO:0007669"/>
    <property type="project" value="InterPro"/>
</dbReference>
<dbReference type="PANTHER" id="PTHR13767">
    <property type="entry name" value="TRNA-PSEUDOURIDINE SYNTHASE"/>
    <property type="match status" value="1"/>
</dbReference>
<dbReference type="Pfam" id="PF01509">
    <property type="entry name" value="TruB_N"/>
    <property type="match status" value="1"/>
</dbReference>
<evidence type="ECO:0000313" key="7">
    <source>
        <dbReference type="EMBL" id="CAO80176.1"/>
    </source>
</evidence>
<feature type="domain" description="Pseudouridine synthase II N-terminal" evidence="6">
    <location>
        <begin position="2"/>
        <end position="152"/>
    </location>
</feature>
<evidence type="ECO:0000256" key="2">
    <source>
        <dbReference type="ARBA" id="ARBA00005642"/>
    </source>
</evidence>
<evidence type="ECO:0000256" key="5">
    <source>
        <dbReference type="ARBA" id="ARBA00023235"/>
    </source>
</evidence>
<evidence type="ECO:0000256" key="3">
    <source>
        <dbReference type="ARBA" id="ARBA00012787"/>
    </source>
</evidence>
<dbReference type="KEGG" id="caci:CLOAM0269"/>
<dbReference type="NCBIfam" id="TIGR00431">
    <property type="entry name" value="TruB"/>
    <property type="match status" value="1"/>
</dbReference>
<dbReference type="HOGENOM" id="CLU_032087_0_2_0"/>
<proteinExistence type="inferred from homology"/>
<protein>
    <recommendedName>
        <fullName evidence="3">tRNA pseudouridine(55) synthase</fullName>
        <ecNumber evidence="3">5.4.99.25</ecNumber>
    </recommendedName>
</protein>
<dbReference type="STRING" id="459349.CLOAM0269"/>